<dbReference type="InterPro" id="IPR036977">
    <property type="entry name" value="DNA_primase_Znf_CHC2"/>
</dbReference>
<dbReference type="Gene3D" id="3.90.980.10">
    <property type="entry name" value="DNA primase, catalytic core, N-terminal domain"/>
    <property type="match status" value="1"/>
</dbReference>
<dbReference type="FunFam" id="3.90.580.10:FF:000001">
    <property type="entry name" value="DNA primase"/>
    <property type="match status" value="1"/>
</dbReference>
<dbReference type="GO" id="GO:0005737">
    <property type="term" value="C:cytoplasm"/>
    <property type="evidence" value="ECO:0007669"/>
    <property type="project" value="TreeGrafter"/>
</dbReference>
<evidence type="ECO:0000256" key="11">
    <source>
        <dbReference type="ARBA" id="ARBA00023163"/>
    </source>
</evidence>
<dbReference type="Pfam" id="PF13155">
    <property type="entry name" value="Toprim_2"/>
    <property type="match status" value="1"/>
</dbReference>
<keyword evidence="6 12" id="KW-0479">Metal-binding</keyword>
<dbReference type="CDD" id="cd03364">
    <property type="entry name" value="TOPRIM_DnaG_primases"/>
    <property type="match status" value="1"/>
</dbReference>
<evidence type="ECO:0000256" key="8">
    <source>
        <dbReference type="ARBA" id="ARBA00022833"/>
    </source>
</evidence>
<evidence type="ECO:0000313" key="16">
    <source>
        <dbReference type="EMBL" id="QSE77288.1"/>
    </source>
</evidence>
<dbReference type="RefSeq" id="WP_205872300.1">
    <property type="nucleotide sequence ID" value="NZ_CP070872.1"/>
</dbReference>
<dbReference type="GO" id="GO:0003899">
    <property type="term" value="F:DNA-directed RNA polymerase activity"/>
    <property type="evidence" value="ECO:0007669"/>
    <property type="project" value="UniProtKB-UniRule"/>
</dbReference>
<dbReference type="Pfam" id="PF10410">
    <property type="entry name" value="DnaB_bind"/>
    <property type="match status" value="1"/>
</dbReference>
<dbReference type="InterPro" id="IPR037068">
    <property type="entry name" value="DNA_primase_core_N_sf"/>
</dbReference>
<dbReference type="KEGG" id="lti:JW886_03330"/>
<dbReference type="PIRSF" id="PIRSF002811">
    <property type="entry name" value="DnaG"/>
    <property type="match status" value="1"/>
</dbReference>
<dbReference type="AlphaFoldDB" id="A0AA45KH77"/>
<feature type="domain" description="Toprim" evidence="15">
    <location>
        <begin position="257"/>
        <end position="338"/>
    </location>
</feature>
<dbReference type="PROSITE" id="PS50880">
    <property type="entry name" value="TOPRIM"/>
    <property type="match status" value="1"/>
</dbReference>
<keyword evidence="5 12" id="KW-0235">DNA replication</keyword>
<comment type="function">
    <text evidence="12 13">RNA polymerase that catalyzes the synthesis of short RNA molecules used as primers for DNA polymerase during DNA replication.</text>
</comment>
<evidence type="ECO:0000256" key="6">
    <source>
        <dbReference type="ARBA" id="ARBA00022723"/>
    </source>
</evidence>
<dbReference type="GO" id="GO:0000428">
    <property type="term" value="C:DNA-directed RNA polymerase complex"/>
    <property type="evidence" value="ECO:0007669"/>
    <property type="project" value="UniProtKB-KW"/>
</dbReference>
<keyword evidence="7 12" id="KW-0863">Zinc-finger</keyword>
<keyword evidence="8 12" id="KW-0862">Zinc</keyword>
<feature type="zinc finger region" description="CHC2-type" evidence="12 14">
    <location>
        <begin position="39"/>
        <end position="63"/>
    </location>
</feature>
<dbReference type="Proteomes" id="UP000663608">
    <property type="component" value="Chromosome"/>
</dbReference>
<dbReference type="GO" id="GO:0006269">
    <property type="term" value="P:DNA replication, synthesis of primer"/>
    <property type="evidence" value="ECO:0007669"/>
    <property type="project" value="UniProtKB-UniRule"/>
</dbReference>
<evidence type="ECO:0000256" key="1">
    <source>
        <dbReference type="ARBA" id="ARBA00022478"/>
    </source>
</evidence>
<dbReference type="SUPFAM" id="SSF57783">
    <property type="entry name" value="Zinc beta-ribbon"/>
    <property type="match status" value="1"/>
</dbReference>
<dbReference type="GO" id="GO:1990077">
    <property type="term" value="C:primosome complex"/>
    <property type="evidence" value="ECO:0007669"/>
    <property type="project" value="UniProtKB-KW"/>
</dbReference>
<dbReference type="PANTHER" id="PTHR30313:SF2">
    <property type="entry name" value="DNA PRIMASE"/>
    <property type="match status" value="1"/>
</dbReference>
<dbReference type="EC" id="2.7.7.101" evidence="12"/>
<dbReference type="GO" id="GO:0003677">
    <property type="term" value="F:DNA binding"/>
    <property type="evidence" value="ECO:0007669"/>
    <property type="project" value="UniProtKB-KW"/>
</dbReference>
<evidence type="ECO:0000256" key="9">
    <source>
        <dbReference type="ARBA" id="ARBA00022842"/>
    </source>
</evidence>
<evidence type="ECO:0000256" key="13">
    <source>
        <dbReference type="PIRNR" id="PIRNR002811"/>
    </source>
</evidence>
<dbReference type="SUPFAM" id="SSF56731">
    <property type="entry name" value="DNA primase core"/>
    <property type="match status" value="1"/>
</dbReference>
<accession>A0AA45KH77</accession>
<dbReference type="InterPro" id="IPR019475">
    <property type="entry name" value="DNA_primase_DnaB-bd"/>
</dbReference>
<gene>
    <name evidence="12 16" type="primary">dnaG</name>
    <name evidence="16" type="ORF">JW886_03330</name>
</gene>
<dbReference type="InterPro" id="IPR034151">
    <property type="entry name" value="TOPRIM_DnaG_bac"/>
</dbReference>
<dbReference type="InterPro" id="IPR030846">
    <property type="entry name" value="DnaG_bac"/>
</dbReference>
<evidence type="ECO:0000256" key="10">
    <source>
        <dbReference type="ARBA" id="ARBA00023125"/>
    </source>
</evidence>
<keyword evidence="2 12" id="KW-0639">Primosome</keyword>
<organism evidence="16 17">
    <name type="scientific">Lactococcus taiwanensis</name>
    <dbReference type="NCBI Taxonomy" id="1151742"/>
    <lineage>
        <taxon>Bacteria</taxon>
        <taxon>Bacillati</taxon>
        <taxon>Bacillota</taxon>
        <taxon>Bacilli</taxon>
        <taxon>Lactobacillales</taxon>
        <taxon>Streptococcaceae</taxon>
        <taxon>Lactococcus</taxon>
    </lineage>
</organism>
<evidence type="ECO:0000259" key="15">
    <source>
        <dbReference type="PROSITE" id="PS50880"/>
    </source>
</evidence>
<evidence type="ECO:0000256" key="3">
    <source>
        <dbReference type="ARBA" id="ARBA00022679"/>
    </source>
</evidence>
<evidence type="ECO:0000256" key="2">
    <source>
        <dbReference type="ARBA" id="ARBA00022515"/>
    </source>
</evidence>
<sequence>MAFLTTDEVNELKTSVNIADLISQYVALSRNGKNYLGLCPFHSEKTPSFNVNAEKGFYHCFGCGKSGDVIEFLKEYKQIGFVDAVKELADFAGIQIDFGEKSEDKQNPNAPLYEINNQAARLYNTLLMSTTLGEQARHYLEERGIDADTIKYFNIGLAPEEEDFIYQNLSSKFEEDVLVNSGLFHYSNRKVFDAFTNRIMFPITNEYGQTIGFSGRKWQENDSAKAKYINTSVTAIFDKSFELWNLDRAKPSITKQREVYLMEGFMDVIAAYKAGITNVVASMGTALTEKHVRRLKTFAKNFVLVYDGDSAGQNAIYKALELIGEVQVQIVKVPEGLDPDEYSKTYGLTGLSALMETGRIQPVEFLIDFLRPANLTNLQVQLDFIEQIAPMIARIPSITAQDAYIRKLVEILPDFEYNQVERAVNMRRENMQLTDSSISNSERSSLAEQLPEDWLVPPPMDDEPIRGGASSSALRNNWTHQSSKTVVPKLSRSERAEEQLLHRMIYHSAVLKKFAQDENFRFVHKRYQELFDKILLEAMVYEEIDETHLASELSGELRSLFYQIISLDLPEAASSQEINDLVAAFSKEMERMKFEELIQQLEAAKKAGNHERELELTLQIINQKKKL</sequence>
<proteinExistence type="inferred from homology"/>
<dbReference type="InterPro" id="IPR006171">
    <property type="entry name" value="TOPRIM_dom"/>
</dbReference>
<keyword evidence="10 12" id="KW-0238">DNA-binding</keyword>
<keyword evidence="1 12" id="KW-0240">DNA-directed RNA polymerase</keyword>
<comment type="catalytic activity">
    <reaction evidence="12">
        <text>ssDNA + n NTP = ssDNA/pppN(pN)n-1 hybrid + (n-1) diphosphate.</text>
        <dbReference type="EC" id="2.7.7.101"/>
    </reaction>
</comment>
<dbReference type="Pfam" id="PF01807">
    <property type="entry name" value="Zn_ribbon_DnaG"/>
    <property type="match status" value="1"/>
</dbReference>
<dbReference type="HAMAP" id="MF_00974">
    <property type="entry name" value="DNA_primase_DnaG"/>
    <property type="match status" value="1"/>
</dbReference>
<dbReference type="Gene3D" id="1.10.860.10">
    <property type="entry name" value="DNAb Helicase, Chain A"/>
    <property type="match status" value="1"/>
</dbReference>
<dbReference type="GO" id="GO:0008270">
    <property type="term" value="F:zinc ion binding"/>
    <property type="evidence" value="ECO:0007669"/>
    <property type="project" value="UniProtKB-UniRule"/>
</dbReference>
<evidence type="ECO:0000256" key="5">
    <source>
        <dbReference type="ARBA" id="ARBA00022705"/>
    </source>
</evidence>
<dbReference type="InterPro" id="IPR016136">
    <property type="entry name" value="DNA_helicase_N/primase_C"/>
</dbReference>
<dbReference type="PANTHER" id="PTHR30313">
    <property type="entry name" value="DNA PRIMASE"/>
    <property type="match status" value="1"/>
</dbReference>
<comment type="similarity">
    <text evidence="12 13">Belongs to the DnaG primase family.</text>
</comment>
<dbReference type="InterPro" id="IPR006295">
    <property type="entry name" value="DNA_primase_DnaG"/>
</dbReference>
<evidence type="ECO:0000256" key="7">
    <source>
        <dbReference type="ARBA" id="ARBA00022771"/>
    </source>
</evidence>
<dbReference type="Gene3D" id="3.90.580.10">
    <property type="entry name" value="Zinc finger, CHC2-type domain"/>
    <property type="match status" value="1"/>
</dbReference>
<protein>
    <recommendedName>
        <fullName evidence="12 13">DNA primase</fullName>
        <ecNumber evidence="12">2.7.7.101</ecNumber>
    </recommendedName>
</protein>
<name>A0AA45KH77_9LACT</name>
<keyword evidence="11 12" id="KW-0804">Transcription</keyword>
<dbReference type="EMBL" id="CP070872">
    <property type="protein sequence ID" value="QSE77288.1"/>
    <property type="molecule type" value="Genomic_DNA"/>
</dbReference>
<evidence type="ECO:0000256" key="4">
    <source>
        <dbReference type="ARBA" id="ARBA00022695"/>
    </source>
</evidence>
<dbReference type="SMART" id="SM00493">
    <property type="entry name" value="TOPRIM"/>
    <property type="match status" value="1"/>
</dbReference>
<dbReference type="NCBIfam" id="TIGR01391">
    <property type="entry name" value="dnaG"/>
    <property type="match status" value="1"/>
</dbReference>
<evidence type="ECO:0000256" key="12">
    <source>
        <dbReference type="HAMAP-Rule" id="MF_00974"/>
    </source>
</evidence>
<evidence type="ECO:0000313" key="17">
    <source>
        <dbReference type="Proteomes" id="UP000663608"/>
    </source>
</evidence>
<dbReference type="InterPro" id="IPR050219">
    <property type="entry name" value="DnaG_primase"/>
</dbReference>
<keyword evidence="4 12" id="KW-0548">Nucleotidyltransferase</keyword>
<reference evidence="16 17" key="1">
    <citation type="submission" date="2021-02" db="EMBL/GenBank/DDBJ databases">
        <title>Complete genome sequence of Lactococcus lactis strain K_LL004.</title>
        <authorList>
            <person name="Kim H.B."/>
        </authorList>
    </citation>
    <scope>NUCLEOTIDE SEQUENCE [LARGE SCALE GENOMIC DNA]</scope>
    <source>
        <strain evidence="16 17">K_LL004</strain>
    </source>
</reference>
<keyword evidence="3 12" id="KW-0808">Transferase</keyword>
<dbReference type="Gene3D" id="3.40.1360.10">
    <property type="match status" value="1"/>
</dbReference>
<evidence type="ECO:0000256" key="14">
    <source>
        <dbReference type="PIRSR" id="PIRSR002811-1"/>
    </source>
</evidence>
<comment type="subunit">
    <text evidence="12">Monomer. Interacts with DnaB.</text>
</comment>
<comment type="domain">
    <text evidence="12">Contains an N-terminal zinc-binding domain, a central core domain that contains the primase activity, and a C-terminal DnaB-binding domain.</text>
</comment>
<keyword evidence="17" id="KW-1185">Reference proteome</keyword>
<comment type="cofactor">
    <cofactor evidence="12 13 14">
        <name>Zn(2+)</name>
        <dbReference type="ChEBI" id="CHEBI:29105"/>
    </cofactor>
    <text evidence="12 13 14">Binds 1 zinc ion per monomer.</text>
</comment>
<dbReference type="SMART" id="SM00400">
    <property type="entry name" value="ZnF_CHCC"/>
    <property type="match status" value="1"/>
</dbReference>
<dbReference type="Pfam" id="PF08275">
    <property type="entry name" value="DNAG_N"/>
    <property type="match status" value="1"/>
</dbReference>
<dbReference type="InterPro" id="IPR013264">
    <property type="entry name" value="DNAG_N"/>
</dbReference>
<dbReference type="InterPro" id="IPR002694">
    <property type="entry name" value="Znf_CHC2"/>
</dbReference>
<keyword evidence="9" id="KW-0460">Magnesium</keyword>